<feature type="compositionally biased region" description="Low complexity" evidence="1">
    <location>
        <begin position="192"/>
        <end position="203"/>
    </location>
</feature>
<dbReference type="PANTHER" id="PTHR47331:SF5">
    <property type="entry name" value="RIBONUCLEASE H"/>
    <property type="match status" value="1"/>
</dbReference>
<comment type="caution">
    <text evidence="2">The sequence shown here is derived from an EMBL/GenBank/DDBJ whole genome shotgun (WGS) entry which is preliminary data.</text>
</comment>
<evidence type="ECO:0000313" key="3">
    <source>
        <dbReference type="Proteomes" id="UP000053825"/>
    </source>
</evidence>
<dbReference type="PANTHER" id="PTHR47331">
    <property type="entry name" value="PHD-TYPE DOMAIN-CONTAINING PROTEIN"/>
    <property type="match status" value="1"/>
</dbReference>
<sequence length="311" mass="34972">LPKFDGRLEKWVAFKDAFSTMIHAHSGLSDIQKLHYLRLSLSGKAESAIESFTISEDNYKAAWDQLNETYDNTRALVLQHAALLRNTPTMTDDTAESIRDMINHMQSQIRSLQALGRSWENIANDLLASIAISKMSPGTKREWEQTLSDTTMPKIADIFRHLRNASHRCRTENSPTNTPVAIKNRASAASDTPPRQTPTRTSPAFPRKSPTPPWKVSSPRTARRQTFVSASQSSCKICNTGYHPAYQCQRFLDMAVKDRLQAARKANLCINCLQGDHATDQCNGGTCRVCHGRHNTKLHRDASPREEVRKT</sequence>
<dbReference type="Proteomes" id="UP000053825">
    <property type="component" value="Unassembled WGS sequence"/>
</dbReference>
<evidence type="ECO:0008006" key="4">
    <source>
        <dbReference type="Google" id="ProtNLM"/>
    </source>
</evidence>
<dbReference type="STRING" id="597456.A0A0L7QJ69"/>
<dbReference type="EMBL" id="LHQN01026825">
    <property type="protein sequence ID" value="KOC58678.1"/>
    <property type="molecule type" value="Genomic_DNA"/>
</dbReference>
<evidence type="ECO:0000313" key="2">
    <source>
        <dbReference type="EMBL" id="KOC58678.1"/>
    </source>
</evidence>
<feature type="region of interest" description="Disordered" evidence="1">
    <location>
        <begin position="168"/>
        <end position="221"/>
    </location>
</feature>
<proteinExistence type="predicted"/>
<dbReference type="Pfam" id="PF03564">
    <property type="entry name" value="DUF1759"/>
    <property type="match status" value="1"/>
</dbReference>
<evidence type="ECO:0000256" key="1">
    <source>
        <dbReference type="SAM" id="MobiDB-lite"/>
    </source>
</evidence>
<protein>
    <recommendedName>
        <fullName evidence="4">Gag-Pol polyprotein</fullName>
    </recommendedName>
</protein>
<name>A0A0L7QJ69_9HYME</name>
<reference evidence="3" key="1">
    <citation type="submission" date="2015-07" db="EMBL/GenBank/DDBJ databases">
        <title>The genome of Habropoda laboriosa.</title>
        <authorList>
            <person name="Pan H."/>
            <person name="Kapheim K."/>
        </authorList>
    </citation>
    <scope>NUCLEOTIDE SEQUENCE [LARGE SCALE GENOMIC DNA]</scope>
</reference>
<organism evidence="2 3">
    <name type="scientific">Habropoda laboriosa</name>
    <dbReference type="NCBI Taxonomy" id="597456"/>
    <lineage>
        <taxon>Eukaryota</taxon>
        <taxon>Metazoa</taxon>
        <taxon>Ecdysozoa</taxon>
        <taxon>Arthropoda</taxon>
        <taxon>Hexapoda</taxon>
        <taxon>Insecta</taxon>
        <taxon>Pterygota</taxon>
        <taxon>Neoptera</taxon>
        <taxon>Endopterygota</taxon>
        <taxon>Hymenoptera</taxon>
        <taxon>Apocrita</taxon>
        <taxon>Aculeata</taxon>
        <taxon>Apoidea</taxon>
        <taxon>Anthophila</taxon>
        <taxon>Apidae</taxon>
        <taxon>Habropoda</taxon>
    </lineage>
</organism>
<gene>
    <name evidence="2" type="ORF">WH47_08042</name>
</gene>
<dbReference type="OrthoDB" id="7635312at2759"/>
<dbReference type="AlphaFoldDB" id="A0A0L7QJ69"/>
<feature type="non-terminal residue" evidence="2">
    <location>
        <position position="1"/>
    </location>
</feature>
<dbReference type="InterPro" id="IPR005312">
    <property type="entry name" value="DUF1759"/>
</dbReference>
<keyword evidence="3" id="KW-1185">Reference proteome</keyword>
<accession>A0A0L7QJ69</accession>